<dbReference type="GO" id="GO:0006298">
    <property type="term" value="P:mismatch repair"/>
    <property type="evidence" value="ECO:0007669"/>
    <property type="project" value="TreeGrafter"/>
</dbReference>
<gene>
    <name evidence="14" type="primary">rnhB</name>
    <name evidence="18" type="ORF">BJ122_10482</name>
</gene>
<evidence type="ECO:0000256" key="7">
    <source>
        <dbReference type="ARBA" id="ARBA00019179"/>
    </source>
</evidence>
<dbReference type="Proteomes" id="UP000248148">
    <property type="component" value="Unassembled WGS sequence"/>
</dbReference>
<comment type="similarity">
    <text evidence="5 14 16">Belongs to the RNase HII family.</text>
</comment>
<dbReference type="GO" id="GO:0043137">
    <property type="term" value="P:DNA replication, removal of RNA primer"/>
    <property type="evidence" value="ECO:0007669"/>
    <property type="project" value="TreeGrafter"/>
</dbReference>
<keyword evidence="11 14" id="KW-0255">Endonuclease</keyword>
<evidence type="ECO:0000256" key="11">
    <source>
        <dbReference type="ARBA" id="ARBA00022759"/>
    </source>
</evidence>
<evidence type="ECO:0000259" key="17">
    <source>
        <dbReference type="PROSITE" id="PS51975"/>
    </source>
</evidence>
<dbReference type="RefSeq" id="WP_110780067.1">
    <property type="nucleotide sequence ID" value="NZ_QJTI01000004.1"/>
</dbReference>
<evidence type="ECO:0000256" key="6">
    <source>
        <dbReference type="ARBA" id="ARBA00012180"/>
    </source>
</evidence>
<dbReference type="FunFam" id="3.30.420.10:FF:000078">
    <property type="entry name" value="Ribonuclease HII"/>
    <property type="match status" value="1"/>
</dbReference>
<evidence type="ECO:0000256" key="16">
    <source>
        <dbReference type="RuleBase" id="RU003515"/>
    </source>
</evidence>
<dbReference type="InterPro" id="IPR022898">
    <property type="entry name" value="RNase_HII"/>
</dbReference>
<keyword evidence="10 14" id="KW-0479">Metal-binding</keyword>
<dbReference type="OrthoDB" id="9803420at2"/>
<dbReference type="SUPFAM" id="SSF53098">
    <property type="entry name" value="Ribonuclease H-like"/>
    <property type="match status" value="1"/>
</dbReference>
<dbReference type="InterPro" id="IPR012337">
    <property type="entry name" value="RNaseH-like_sf"/>
</dbReference>
<dbReference type="PANTHER" id="PTHR10954">
    <property type="entry name" value="RIBONUCLEASE H2 SUBUNIT A"/>
    <property type="match status" value="1"/>
</dbReference>
<evidence type="ECO:0000256" key="4">
    <source>
        <dbReference type="ARBA" id="ARBA00004496"/>
    </source>
</evidence>
<feature type="domain" description="RNase H type-2" evidence="17">
    <location>
        <begin position="34"/>
        <end position="222"/>
    </location>
</feature>
<evidence type="ECO:0000256" key="2">
    <source>
        <dbReference type="ARBA" id="ARBA00001946"/>
    </source>
</evidence>
<evidence type="ECO:0000256" key="9">
    <source>
        <dbReference type="ARBA" id="ARBA00022722"/>
    </source>
</evidence>
<dbReference type="Gene3D" id="3.30.420.10">
    <property type="entry name" value="Ribonuclease H-like superfamily/Ribonuclease H"/>
    <property type="match status" value="1"/>
</dbReference>
<comment type="cofactor">
    <cofactor evidence="2">
        <name>Mg(2+)</name>
        <dbReference type="ChEBI" id="CHEBI:18420"/>
    </cofactor>
</comment>
<keyword evidence="12 14" id="KW-0378">Hydrolase</keyword>
<keyword evidence="9 14" id="KW-0540">Nuclease</keyword>
<proteinExistence type="inferred from homology"/>
<dbReference type="InterPro" id="IPR001352">
    <property type="entry name" value="RNase_HII/HIII"/>
</dbReference>
<dbReference type="InterPro" id="IPR036397">
    <property type="entry name" value="RNaseH_sf"/>
</dbReference>
<accession>A0A318THF3</accession>
<dbReference type="CDD" id="cd07182">
    <property type="entry name" value="RNase_HII_bacteria_HII_like"/>
    <property type="match status" value="1"/>
</dbReference>
<dbReference type="GO" id="GO:0032299">
    <property type="term" value="C:ribonuclease H2 complex"/>
    <property type="evidence" value="ECO:0007669"/>
    <property type="project" value="TreeGrafter"/>
</dbReference>
<dbReference type="GO" id="GO:0030145">
    <property type="term" value="F:manganese ion binding"/>
    <property type="evidence" value="ECO:0007669"/>
    <property type="project" value="UniProtKB-UniRule"/>
</dbReference>
<comment type="subcellular location">
    <subcellularLocation>
        <location evidence="4 14">Cytoplasm</location>
    </subcellularLocation>
</comment>
<reference evidence="18 19" key="1">
    <citation type="submission" date="2018-06" db="EMBL/GenBank/DDBJ databases">
        <title>Genomic Encyclopedia of Archaeal and Bacterial Type Strains, Phase II (KMG-II): from individual species to whole genera.</title>
        <authorList>
            <person name="Goeker M."/>
        </authorList>
    </citation>
    <scope>NUCLEOTIDE SEQUENCE [LARGE SCALE GENOMIC DNA]</scope>
    <source>
        <strain evidence="18 19">JCM 11668</strain>
    </source>
</reference>
<dbReference type="InterPro" id="IPR024567">
    <property type="entry name" value="RNase_HII/HIII_dom"/>
</dbReference>
<protein>
    <recommendedName>
        <fullName evidence="7 14">Ribonuclease HII</fullName>
        <shortName evidence="14">RNase HII</shortName>
        <ecNumber evidence="6 14">3.1.26.4</ecNumber>
    </recommendedName>
</protein>
<keyword evidence="13 14" id="KW-0464">Manganese</keyword>
<organism evidence="18 19">
    <name type="scientific">Rhodopseudomonas faecalis</name>
    <dbReference type="NCBI Taxonomy" id="99655"/>
    <lineage>
        <taxon>Bacteria</taxon>
        <taxon>Pseudomonadati</taxon>
        <taxon>Pseudomonadota</taxon>
        <taxon>Alphaproteobacteria</taxon>
        <taxon>Hyphomicrobiales</taxon>
        <taxon>Nitrobacteraceae</taxon>
        <taxon>Rhodopseudomonas</taxon>
    </lineage>
</organism>
<name>A0A318THF3_9BRAD</name>
<comment type="catalytic activity">
    <reaction evidence="1 14 15 16">
        <text>Endonucleolytic cleavage to 5'-phosphomonoester.</text>
        <dbReference type="EC" id="3.1.26.4"/>
    </reaction>
</comment>
<dbReference type="PROSITE" id="PS51975">
    <property type="entry name" value="RNASE_H_2"/>
    <property type="match status" value="1"/>
</dbReference>
<dbReference type="Pfam" id="PF01351">
    <property type="entry name" value="RNase_HII"/>
    <property type="match status" value="1"/>
</dbReference>
<keyword evidence="19" id="KW-1185">Reference proteome</keyword>
<evidence type="ECO:0000256" key="14">
    <source>
        <dbReference type="HAMAP-Rule" id="MF_00052"/>
    </source>
</evidence>
<dbReference type="PANTHER" id="PTHR10954:SF18">
    <property type="entry name" value="RIBONUCLEASE HII"/>
    <property type="match status" value="1"/>
</dbReference>
<evidence type="ECO:0000313" key="19">
    <source>
        <dbReference type="Proteomes" id="UP000248148"/>
    </source>
</evidence>
<comment type="caution">
    <text evidence="18">The sequence shown here is derived from an EMBL/GenBank/DDBJ whole genome shotgun (WGS) entry which is preliminary data.</text>
</comment>
<comment type="function">
    <text evidence="3 14 16">Endonuclease that specifically degrades the RNA of RNA-DNA hybrids.</text>
</comment>
<evidence type="ECO:0000256" key="15">
    <source>
        <dbReference type="PROSITE-ProRule" id="PRU01319"/>
    </source>
</evidence>
<dbReference type="AlphaFoldDB" id="A0A318THF3"/>
<dbReference type="HAMAP" id="MF_00052_B">
    <property type="entry name" value="RNase_HII_B"/>
    <property type="match status" value="1"/>
</dbReference>
<evidence type="ECO:0000256" key="5">
    <source>
        <dbReference type="ARBA" id="ARBA00007383"/>
    </source>
</evidence>
<evidence type="ECO:0000256" key="3">
    <source>
        <dbReference type="ARBA" id="ARBA00004065"/>
    </source>
</evidence>
<dbReference type="GO" id="GO:0004523">
    <property type="term" value="F:RNA-DNA hybrid ribonuclease activity"/>
    <property type="evidence" value="ECO:0007669"/>
    <property type="project" value="UniProtKB-UniRule"/>
</dbReference>
<dbReference type="GO" id="GO:0003723">
    <property type="term" value="F:RNA binding"/>
    <property type="evidence" value="ECO:0007669"/>
    <property type="project" value="UniProtKB-UniRule"/>
</dbReference>
<feature type="binding site" evidence="14 15">
    <location>
        <position position="131"/>
    </location>
    <ligand>
        <name>a divalent metal cation</name>
        <dbReference type="ChEBI" id="CHEBI:60240"/>
    </ligand>
</feature>
<sequence length="242" mass="25414">MIRAPSKSAAKKGVKPVVAPTFSRERALLKRGIWPVAGCDEAGRGPLAGPVVAAAVVLDPKRIPKGLDDSKRLTADKREALFEEICASAAVAVAYASPARIERDNILQASLWALGRAVAALPEPPQHVFVDGRDKIITPCGCDAVIGGDGLILSIAAASIIAKVARDRLMCRLADELPGYGFDNHKGYGVPEHLAALDRLGPTKHHRRGFAPVAAAYDRLAAQPAAPALEEAPDLFDLAASA</sequence>
<comment type="cofactor">
    <cofactor evidence="14 15">
        <name>Mn(2+)</name>
        <dbReference type="ChEBI" id="CHEBI:29035"/>
    </cofactor>
    <cofactor evidence="14 15">
        <name>Mg(2+)</name>
        <dbReference type="ChEBI" id="CHEBI:18420"/>
    </cofactor>
    <text evidence="14 15">Manganese or magnesium. Binds 1 divalent metal ion per monomer in the absence of substrate. May bind a second metal ion after substrate binding.</text>
</comment>
<feature type="binding site" evidence="14 15">
    <location>
        <position position="40"/>
    </location>
    <ligand>
        <name>a divalent metal cation</name>
        <dbReference type="ChEBI" id="CHEBI:60240"/>
    </ligand>
</feature>
<evidence type="ECO:0000256" key="8">
    <source>
        <dbReference type="ARBA" id="ARBA00022490"/>
    </source>
</evidence>
<dbReference type="GO" id="GO:0005737">
    <property type="term" value="C:cytoplasm"/>
    <property type="evidence" value="ECO:0007669"/>
    <property type="project" value="UniProtKB-SubCell"/>
</dbReference>
<dbReference type="EMBL" id="QJTI01000004">
    <property type="protein sequence ID" value="PYF04104.1"/>
    <property type="molecule type" value="Genomic_DNA"/>
</dbReference>
<dbReference type="NCBIfam" id="NF000595">
    <property type="entry name" value="PRK00015.1-3"/>
    <property type="match status" value="1"/>
</dbReference>
<evidence type="ECO:0000256" key="1">
    <source>
        <dbReference type="ARBA" id="ARBA00000077"/>
    </source>
</evidence>
<evidence type="ECO:0000256" key="10">
    <source>
        <dbReference type="ARBA" id="ARBA00022723"/>
    </source>
</evidence>
<evidence type="ECO:0000313" key="18">
    <source>
        <dbReference type="EMBL" id="PYF04104.1"/>
    </source>
</evidence>
<dbReference type="EC" id="3.1.26.4" evidence="6 14"/>
<keyword evidence="8 14" id="KW-0963">Cytoplasm</keyword>
<evidence type="ECO:0000256" key="12">
    <source>
        <dbReference type="ARBA" id="ARBA00022801"/>
    </source>
</evidence>
<feature type="binding site" evidence="14 15">
    <location>
        <position position="41"/>
    </location>
    <ligand>
        <name>a divalent metal cation</name>
        <dbReference type="ChEBI" id="CHEBI:60240"/>
    </ligand>
</feature>
<evidence type="ECO:0000256" key="13">
    <source>
        <dbReference type="ARBA" id="ARBA00023211"/>
    </source>
</evidence>